<evidence type="ECO:0000313" key="7">
    <source>
        <dbReference type="Proteomes" id="UP000198612"/>
    </source>
</evidence>
<dbReference type="Proteomes" id="UP000247389">
    <property type="component" value="Unassembled WGS sequence"/>
</dbReference>
<dbReference type="OrthoDB" id="2111489at2"/>
<keyword evidence="8" id="KW-1185">Reference proteome</keyword>
<dbReference type="EMBL" id="QICM01000020">
    <property type="protein sequence ID" value="PXV64018.1"/>
    <property type="molecule type" value="Genomic_DNA"/>
</dbReference>
<accession>A0A1G6R637</accession>
<dbReference type="EMBL" id="FOHG01000005">
    <property type="protein sequence ID" value="SES75720.1"/>
    <property type="molecule type" value="Genomic_DNA"/>
</dbReference>
<protein>
    <recommendedName>
        <fullName evidence="11">Spy/CpxP family protein refolding chaperone</fullName>
    </recommendedName>
</protein>
<reference evidence="3 9" key="2">
    <citation type="submission" date="2018-04" db="EMBL/GenBank/DDBJ databases">
        <title>Subsurface microbial communities from deep shales in Ohio and West Virginia, USA.</title>
        <authorList>
            <person name="Wrighton K."/>
        </authorList>
    </citation>
    <scope>NUCLEOTIDE SEQUENCE [LARGE SCALE GENOMIC DNA]</scope>
    <source>
        <strain evidence="3 9">MSL28</strain>
    </source>
</reference>
<dbReference type="Proteomes" id="UP000198612">
    <property type="component" value="Unassembled WGS sequence"/>
</dbReference>
<dbReference type="Gene3D" id="1.20.120.1490">
    <property type="match status" value="1"/>
</dbReference>
<dbReference type="EMBL" id="FMYT01000021">
    <property type="protein sequence ID" value="SDC99356.1"/>
    <property type="molecule type" value="Genomic_DNA"/>
</dbReference>
<dbReference type="AlphaFoldDB" id="A0A1G6R637"/>
<gene>
    <name evidence="3" type="ORF">C8C78_12018</name>
    <name evidence="4" type="ORF">SAMN04488597_12130</name>
    <name evidence="5" type="ORF">SAMN04488598_10434</name>
    <name evidence="6" type="ORF">SAMN04515652_10533</name>
</gene>
<keyword evidence="2" id="KW-0732">Signal</keyword>
<evidence type="ECO:0000313" key="8">
    <source>
        <dbReference type="Proteomes" id="UP000199519"/>
    </source>
</evidence>
<evidence type="ECO:0000313" key="4">
    <source>
        <dbReference type="EMBL" id="SDC99356.1"/>
    </source>
</evidence>
<evidence type="ECO:0000256" key="2">
    <source>
        <dbReference type="SAM" id="SignalP"/>
    </source>
</evidence>
<proteinExistence type="predicted"/>
<evidence type="ECO:0000313" key="6">
    <source>
        <dbReference type="EMBL" id="SES75720.1"/>
    </source>
</evidence>
<dbReference type="Proteomes" id="UP000199519">
    <property type="component" value="Unassembled WGS sequence"/>
</dbReference>
<evidence type="ECO:0000313" key="3">
    <source>
        <dbReference type="EMBL" id="PXV64018.1"/>
    </source>
</evidence>
<feature type="chain" id="PRO_5015064332" description="Spy/CpxP family protein refolding chaperone" evidence="2">
    <location>
        <begin position="25"/>
        <end position="216"/>
    </location>
</feature>
<dbReference type="RefSeq" id="WP_073158973.1">
    <property type="nucleotide sequence ID" value="NZ_FMYT01000021.1"/>
</dbReference>
<feature type="signal peptide" evidence="2">
    <location>
        <begin position="1"/>
        <end position="24"/>
    </location>
</feature>
<organism evidence="4 10">
    <name type="scientific">Halanaerobium congolense</name>
    <dbReference type="NCBI Taxonomy" id="54121"/>
    <lineage>
        <taxon>Bacteria</taxon>
        <taxon>Bacillati</taxon>
        <taxon>Bacillota</taxon>
        <taxon>Clostridia</taxon>
        <taxon>Halanaerobiales</taxon>
        <taxon>Halanaerobiaceae</taxon>
        <taxon>Halanaerobium</taxon>
    </lineage>
</organism>
<keyword evidence="1" id="KW-0175">Coiled coil</keyword>
<evidence type="ECO:0000256" key="1">
    <source>
        <dbReference type="SAM" id="Coils"/>
    </source>
</evidence>
<dbReference type="Proteomes" id="UP000324896">
    <property type="component" value="Unassembled WGS sequence"/>
</dbReference>
<evidence type="ECO:0000313" key="5">
    <source>
        <dbReference type="EMBL" id="SDE95815.1"/>
    </source>
</evidence>
<evidence type="ECO:0008006" key="11">
    <source>
        <dbReference type="Google" id="ProtNLM"/>
    </source>
</evidence>
<name>A0A1G6R637_9FIRM</name>
<feature type="coiled-coil region" evidence="1">
    <location>
        <begin position="68"/>
        <end position="133"/>
    </location>
</feature>
<dbReference type="EMBL" id="FNBJ01000004">
    <property type="protein sequence ID" value="SDE95815.1"/>
    <property type="molecule type" value="Genomic_DNA"/>
</dbReference>
<evidence type="ECO:0000313" key="9">
    <source>
        <dbReference type="Proteomes" id="UP000247389"/>
    </source>
</evidence>
<reference evidence="7 8" key="1">
    <citation type="submission" date="2016-10" db="EMBL/GenBank/DDBJ databases">
        <authorList>
            <person name="Varghese N."/>
            <person name="Submissions S."/>
        </authorList>
    </citation>
    <scope>NUCLEOTIDE SEQUENCE [LARGE SCALE GENOMIC DNA]</scope>
    <source>
        <strain evidence="4 10">WG10</strain>
        <strain evidence="5 8">WG2</strain>
        <strain evidence="6 7">WG5</strain>
    </source>
</reference>
<sequence>MKKLLTALLVMVVLGTVFTGAVFAQGTQSMMGAANNQPRYNADQRNYGVGYNRIELSEEQINEIAALREEFYNETEELRDQVRDLNREMRDLEFRGASYAEVEEVEDKIEAVLARIDEKRADHQNKIESLMTEEQLQMIEENRLNYEDRFQGRYNNEFGPRSHMGYGRNGFYNRGFGHHGFDDYGYGMMGGFFNERGRTDGFRSNRGFGYGAGFCH</sequence>
<evidence type="ECO:0000313" key="10">
    <source>
        <dbReference type="Proteomes" id="UP000324896"/>
    </source>
</evidence>